<organism evidence="2 3">
    <name type="scientific">Piscinibacter aquaticus</name>
    <dbReference type="NCBI Taxonomy" id="392597"/>
    <lineage>
        <taxon>Bacteria</taxon>
        <taxon>Pseudomonadati</taxon>
        <taxon>Pseudomonadota</taxon>
        <taxon>Betaproteobacteria</taxon>
        <taxon>Burkholderiales</taxon>
        <taxon>Sphaerotilaceae</taxon>
        <taxon>Piscinibacter</taxon>
    </lineage>
</organism>
<dbReference type="Pfam" id="PF01569">
    <property type="entry name" value="PAP2"/>
    <property type="match status" value="1"/>
</dbReference>
<evidence type="ECO:0000259" key="1">
    <source>
        <dbReference type="Pfam" id="PF01569"/>
    </source>
</evidence>
<evidence type="ECO:0000313" key="2">
    <source>
        <dbReference type="EMBL" id="TXC65120.1"/>
    </source>
</evidence>
<sequence>MARRSRRSLAVRRFVRRHAARHAGAEEGLDVRRPDGGVESFPSGHAAKAFAAATYVHRRHGWDSARPWYAAGAYVGWTRVNANRHRWGDIAGSLALAGASSWWLVEPLADKGISVLPVIAPGHASLTIQARW</sequence>
<keyword evidence="3" id="KW-1185">Reference proteome</keyword>
<dbReference type="Gene3D" id="1.20.144.10">
    <property type="entry name" value="Phosphatidic acid phosphatase type 2/haloperoxidase"/>
    <property type="match status" value="1"/>
</dbReference>
<reference evidence="2 3" key="1">
    <citation type="submission" date="2019-08" db="EMBL/GenBank/DDBJ databases">
        <authorList>
            <person name="Khan S.A."/>
            <person name="Jeon C.O."/>
            <person name="Jeong S.E."/>
        </authorList>
    </citation>
    <scope>NUCLEOTIDE SEQUENCE [LARGE SCALE GENOMIC DNA]</scope>
    <source>
        <strain evidence="3">IMCC1728</strain>
    </source>
</reference>
<dbReference type="AlphaFoldDB" id="A0A5C6TYD2"/>
<dbReference type="Proteomes" id="UP000321832">
    <property type="component" value="Unassembled WGS sequence"/>
</dbReference>
<name>A0A5C6TYD2_9BURK</name>
<dbReference type="EMBL" id="VOPW01000001">
    <property type="protein sequence ID" value="TXC65120.1"/>
    <property type="molecule type" value="Genomic_DNA"/>
</dbReference>
<feature type="domain" description="Phosphatidic acid phosphatase type 2/haloperoxidase" evidence="1">
    <location>
        <begin position="38"/>
        <end position="105"/>
    </location>
</feature>
<protein>
    <submittedName>
        <fullName evidence="2">Phosphatase PAP2 family protein</fullName>
    </submittedName>
</protein>
<dbReference type="InterPro" id="IPR036938">
    <property type="entry name" value="PAP2/HPO_sf"/>
</dbReference>
<comment type="caution">
    <text evidence="2">The sequence shown here is derived from an EMBL/GenBank/DDBJ whole genome shotgun (WGS) entry which is preliminary data.</text>
</comment>
<gene>
    <name evidence="2" type="ORF">FSC37_00100</name>
</gene>
<accession>A0A5C6TYD2</accession>
<dbReference type="SUPFAM" id="SSF48317">
    <property type="entry name" value="Acid phosphatase/Vanadium-dependent haloperoxidase"/>
    <property type="match status" value="1"/>
</dbReference>
<dbReference type="InterPro" id="IPR000326">
    <property type="entry name" value="PAP2/HPO"/>
</dbReference>
<proteinExistence type="predicted"/>
<evidence type="ECO:0000313" key="3">
    <source>
        <dbReference type="Proteomes" id="UP000321832"/>
    </source>
</evidence>